<dbReference type="Proteomes" id="UP001223978">
    <property type="component" value="Unassembled WGS sequence"/>
</dbReference>
<dbReference type="RefSeq" id="WP_282540361.1">
    <property type="nucleotide sequence ID" value="NZ_JASCIQ010000001.1"/>
</dbReference>
<evidence type="ECO:0008006" key="3">
    <source>
        <dbReference type="Google" id="ProtNLM"/>
    </source>
</evidence>
<proteinExistence type="predicted"/>
<evidence type="ECO:0000313" key="1">
    <source>
        <dbReference type="EMBL" id="MDI3402404.1"/>
    </source>
</evidence>
<organism evidence="1 2">
    <name type="scientific">Streptomyces cavernicola</name>
    <dbReference type="NCBI Taxonomy" id="3043613"/>
    <lineage>
        <taxon>Bacteria</taxon>
        <taxon>Bacillati</taxon>
        <taxon>Actinomycetota</taxon>
        <taxon>Actinomycetes</taxon>
        <taxon>Kitasatosporales</taxon>
        <taxon>Streptomycetaceae</taxon>
        <taxon>Streptomyces</taxon>
    </lineage>
</organism>
<reference evidence="1 2" key="1">
    <citation type="submission" date="2023-05" db="EMBL/GenBank/DDBJ databases">
        <title>Draft genome sequence of Streptomyces sp. B-S-A6 isolated from a cave soil in Thailand.</title>
        <authorList>
            <person name="Chamroensaksri N."/>
            <person name="Muangham S."/>
        </authorList>
    </citation>
    <scope>NUCLEOTIDE SEQUENCE [LARGE SCALE GENOMIC DNA]</scope>
    <source>
        <strain evidence="1 2">B-S-A6</strain>
    </source>
</reference>
<gene>
    <name evidence="1" type="ORF">QIS96_00940</name>
</gene>
<evidence type="ECO:0000313" key="2">
    <source>
        <dbReference type="Proteomes" id="UP001223978"/>
    </source>
</evidence>
<comment type="caution">
    <text evidence="1">The sequence shown here is derived from an EMBL/GenBank/DDBJ whole genome shotgun (WGS) entry which is preliminary data.</text>
</comment>
<dbReference type="EMBL" id="JASCIQ010000001">
    <property type="protein sequence ID" value="MDI3402404.1"/>
    <property type="molecule type" value="Genomic_DNA"/>
</dbReference>
<sequence>MAKTVRAALNDVWFTCRVCEGDLFRRREVLLNSSGMEFMKLAWANESATGLICLSCGYVHLFTGGGIKIHAA</sequence>
<keyword evidence="2" id="KW-1185">Reference proteome</keyword>
<protein>
    <recommendedName>
        <fullName evidence="3">DNA-binding protein</fullName>
    </recommendedName>
</protein>
<name>A0ABT6S2S4_9ACTN</name>
<accession>A0ABT6S2S4</accession>